<dbReference type="InterPro" id="IPR011330">
    <property type="entry name" value="Glyco_hydro/deAcase_b/a-brl"/>
</dbReference>
<evidence type="ECO:0000313" key="1">
    <source>
        <dbReference type="EMBL" id="TES85832.1"/>
    </source>
</evidence>
<dbReference type="EMBL" id="SOKU01000165">
    <property type="protein sequence ID" value="TES85832.1"/>
    <property type="molecule type" value="Genomic_DNA"/>
</dbReference>
<dbReference type="PANTHER" id="PTHR30105">
    <property type="entry name" value="UNCHARACTERIZED YIBQ-RELATED"/>
    <property type="match status" value="1"/>
</dbReference>
<comment type="caution">
    <text evidence="1">The sequence shown here is derived from an EMBL/GenBank/DDBJ whole genome shotgun (WGS) entry which is preliminary data.</text>
</comment>
<gene>
    <name evidence="1" type="ORF">E3J95_03530</name>
</gene>
<dbReference type="PANTHER" id="PTHR30105:SF2">
    <property type="entry name" value="DIVERGENT POLYSACCHARIDE DEACETYLASE SUPERFAMILY"/>
    <property type="match status" value="1"/>
</dbReference>
<dbReference type="Proteomes" id="UP000320781">
    <property type="component" value="Unassembled WGS sequence"/>
</dbReference>
<organism evidence="1 2">
    <name type="scientific">Aerophobetes bacterium</name>
    <dbReference type="NCBI Taxonomy" id="2030807"/>
    <lineage>
        <taxon>Bacteria</taxon>
        <taxon>Candidatus Aerophobota</taxon>
    </lineage>
</organism>
<name>A0A523QJJ3_UNCAE</name>
<dbReference type="GO" id="GO:0005975">
    <property type="term" value="P:carbohydrate metabolic process"/>
    <property type="evidence" value="ECO:0007669"/>
    <property type="project" value="InterPro"/>
</dbReference>
<evidence type="ECO:0000313" key="2">
    <source>
        <dbReference type="Proteomes" id="UP000320781"/>
    </source>
</evidence>
<accession>A0A523QJJ3</accession>
<dbReference type="InterPro" id="IPR006837">
    <property type="entry name" value="Divergent_DAC"/>
</dbReference>
<dbReference type="CDD" id="cd10936">
    <property type="entry name" value="CE4_DAC2"/>
    <property type="match status" value="1"/>
</dbReference>
<protein>
    <submittedName>
        <fullName evidence="1">Divergent polysaccharide deacetylase family protein</fullName>
    </submittedName>
</protein>
<reference evidence="1 2" key="1">
    <citation type="submission" date="2019-03" db="EMBL/GenBank/DDBJ databases">
        <title>Metabolic potential of uncultured bacteria and archaea associated with petroleum seepage in deep-sea sediments.</title>
        <authorList>
            <person name="Dong X."/>
            <person name="Hubert C."/>
        </authorList>
    </citation>
    <scope>NUCLEOTIDE SEQUENCE [LARGE SCALE GENOMIC DNA]</scope>
    <source>
        <strain evidence="1">E44_bin92</strain>
    </source>
</reference>
<dbReference type="AlphaFoldDB" id="A0A523QJJ3"/>
<dbReference type="Pfam" id="PF04748">
    <property type="entry name" value="Polysacc_deac_2"/>
    <property type="match status" value="1"/>
</dbReference>
<dbReference type="SUPFAM" id="SSF88713">
    <property type="entry name" value="Glycoside hydrolase/deacetylase"/>
    <property type="match status" value="1"/>
</dbReference>
<dbReference type="Gene3D" id="3.20.20.370">
    <property type="entry name" value="Glycoside hydrolase/deacetylase"/>
    <property type="match status" value="1"/>
</dbReference>
<sequence>MGSFEGKVMKKSRLVLYSLLLCVLLGIGVGLWIQSQTGKYLERWELIDAKIGAGIRELAFPVLEEETKRVGFLFSVPQGQKILEIPFNISLDRLPQRLRQMFSQRGVKVHKIKTRNLKNRYEVLMRLGWEKKITHTLEFILKKKKVALLIDDFGYSNGPVVEAFLDELSIPLTISIIPGTPYANLVAEKAHKGKQEIFVHLPMQPQGEFKGGYRWIVLDGMSETKIKKLVREAIKDVPHAKGLNNHMGSLITTQEQPMRAILEVVKRENLYFVDSRTAHDSVALSLARGLGVKSARNDCFLDNHQEIEYIKERFYSHLESLKGGRGSVALCHATLTTARAIKEIASHLEKRKIDLVFVSEVVE</sequence>
<proteinExistence type="predicted"/>